<keyword evidence="3" id="KW-1185">Reference proteome</keyword>
<comment type="caution">
    <text evidence="2">The sequence shown here is derived from an EMBL/GenBank/DDBJ whole genome shotgun (WGS) entry which is preliminary data.</text>
</comment>
<reference evidence="2" key="1">
    <citation type="submission" date="2023-04" db="EMBL/GenBank/DDBJ databases">
        <title>Chromosome-level genome of Chaenocephalus aceratus.</title>
        <authorList>
            <person name="Park H."/>
        </authorList>
    </citation>
    <scope>NUCLEOTIDE SEQUENCE</scope>
    <source>
        <strain evidence="2">DE</strain>
        <tissue evidence="2">Muscle</tissue>
    </source>
</reference>
<feature type="coiled-coil region" evidence="1">
    <location>
        <begin position="3"/>
        <end position="88"/>
    </location>
</feature>
<name>A0AAD9C2Y9_DISEL</name>
<evidence type="ECO:0000313" key="2">
    <source>
        <dbReference type="EMBL" id="KAK1893803.1"/>
    </source>
</evidence>
<evidence type="ECO:0000313" key="3">
    <source>
        <dbReference type="Proteomes" id="UP001228049"/>
    </source>
</evidence>
<evidence type="ECO:0000256" key="1">
    <source>
        <dbReference type="SAM" id="Coils"/>
    </source>
</evidence>
<accession>A0AAD9C2Y9</accession>
<protein>
    <submittedName>
        <fullName evidence="2">Highly reducing polyketide synthase easB</fullName>
    </submittedName>
</protein>
<dbReference type="AlphaFoldDB" id="A0AAD9C2Y9"/>
<gene>
    <name evidence="2" type="ORF">KUDE01_019265</name>
</gene>
<keyword evidence="1" id="KW-0175">Coiled coil</keyword>
<dbReference type="Proteomes" id="UP001228049">
    <property type="component" value="Unassembled WGS sequence"/>
</dbReference>
<sequence>MMKEALEMEKQSLTSEREAFQRVCAQLEKEDIEKERKAFEKEMAMAREAYIKGKSDIQRMRVTFQSEKLNMEKERETLKKVLREQRIKKEAFHTENGL</sequence>
<dbReference type="EMBL" id="JASDAP010000011">
    <property type="protein sequence ID" value="KAK1893803.1"/>
    <property type="molecule type" value="Genomic_DNA"/>
</dbReference>
<proteinExistence type="predicted"/>
<organism evidence="2 3">
    <name type="scientific">Dissostichus eleginoides</name>
    <name type="common">Patagonian toothfish</name>
    <name type="synonym">Dissostichus amissus</name>
    <dbReference type="NCBI Taxonomy" id="100907"/>
    <lineage>
        <taxon>Eukaryota</taxon>
        <taxon>Metazoa</taxon>
        <taxon>Chordata</taxon>
        <taxon>Craniata</taxon>
        <taxon>Vertebrata</taxon>
        <taxon>Euteleostomi</taxon>
        <taxon>Actinopterygii</taxon>
        <taxon>Neopterygii</taxon>
        <taxon>Teleostei</taxon>
        <taxon>Neoteleostei</taxon>
        <taxon>Acanthomorphata</taxon>
        <taxon>Eupercaria</taxon>
        <taxon>Perciformes</taxon>
        <taxon>Notothenioidei</taxon>
        <taxon>Nototheniidae</taxon>
        <taxon>Dissostichus</taxon>
    </lineage>
</organism>